<accession>A0A351JTP2</accession>
<keyword evidence="1" id="KW-1133">Transmembrane helix</keyword>
<name>A0A351JTP2_UNCKA</name>
<dbReference type="EMBL" id="DNHX01000028">
    <property type="protein sequence ID" value="HAZ29662.1"/>
    <property type="molecule type" value="Genomic_DNA"/>
</dbReference>
<protein>
    <submittedName>
        <fullName evidence="2">Uncharacterized protein</fullName>
    </submittedName>
</protein>
<dbReference type="Proteomes" id="UP000264072">
    <property type="component" value="Unassembled WGS sequence"/>
</dbReference>
<keyword evidence="1" id="KW-0812">Transmembrane</keyword>
<reference evidence="2 3" key="1">
    <citation type="journal article" date="2018" name="Nat. Biotechnol.">
        <title>A standardized bacterial taxonomy based on genome phylogeny substantially revises the tree of life.</title>
        <authorList>
            <person name="Parks D.H."/>
            <person name="Chuvochina M."/>
            <person name="Waite D.W."/>
            <person name="Rinke C."/>
            <person name="Skarshewski A."/>
            <person name="Chaumeil P.A."/>
            <person name="Hugenholtz P."/>
        </authorList>
    </citation>
    <scope>NUCLEOTIDE SEQUENCE [LARGE SCALE GENOMIC DNA]</scope>
    <source>
        <strain evidence="2">UBA10185</strain>
    </source>
</reference>
<dbReference type="Pfam" id="PF18895">
    <property type="entry name" value="T4SS_pilin"/>
    <property type="match status" value="1"/>
</dbReference>
<organism evidence="2 3">
    <name type="scientific">candidate division WWE3 bacterium</name>
    <dbReference type="NCBI Taxonomy" id="2053526"/>
    <lineage>
        <taxon>Bacteria</taxon>
        <taxon>Katanobacteria</taxon>
    </lineage>
</organism>
<dbReference type="AlphaFoldDB" id="A0A351JTP2"/>
<keyword evidence="1" id="KW-0472">Membrane</keyword>
<evidence type="ECO:0000313" key="2">
    <source>
        <dbReference type="EMBL" id="HAZ29662.1"/>
    </source>
</evidence>
<feature type="transmembrane region" description="Helical" evidence="1">
    <location>
        <begin position="34"/>
        <end position="56"/>
    </location>
</feature>
<proteinExistence type="predicted"/>
<comment type="caution">
    <text evidence="2">The sequence shown here is derived from an EMBL/GenBank/DDBJ whole genome shotgun (WGS) entry which is preliminary data.</text>
</comment>
<sequence length="118" mass="12332">MSSYLLDVFQVVALAETGKNAQVINLGFGDLSQVFGFLVNVVLGVGIAVTIIFLILGGIQYITAKGDQKAAGAARDALTNAVIGFIVVIGAFTIRTILLNVIGGDANSKMDIKEVVNF</sequence>
<gene>
    <name evidence="2" type="ORF">DCY43_02855</name>
</gene>
<evidence type="ECO:0000313" key="3">
    <source>
        <dbReference type="Proteomes" id="UP000264072"/>
    </source>
</evidence>
<dbReference type="InterPro" id="IPR043993">
    <property type="entry name" value="T4SS_pilin"/>
</dbReference>
<evidence type="ECO:0000256" key="1">
    <source>
        <dbReference type="SAM" id="Phobius"/>
    </source>
</evidence>
<feature type="transmembrane region" description="Helical" evidence="1">
    <location>
        <begin position="77"/>
        <end position="98"/>
    </location>
</feature>